<dbReference type="EMBL" id="FUYZ01000002">
    <property type="protein sequence ID" value="SKB75357.1"/>
    <property type="molecule type" value="Genomic_DNA"/>
</dbReference>
<name>A0A1T5DUG0_9FLAO</name>
<organism evidence="3 4">
    <name type="scientific">Soonwooa buanensis</name>
    <dbReference type="NCBI Taxonomy" id="619805"/>
    <lineage>
        <taxon>Bacteria</taxon>
        <taxon>Pseudomonadati</taxon>
        <taxon>Bacteroidota</taxon>
        <taxon>Flavobacteriia</taxon>
        <taxon>Flavobacteriales</taxon>
        <taxon>Weeksellaceae</taxon>
        <taxon>Chryseobacterium group</taxon>
        <taxon>Soonwooa</taxon>
    </lineage>
</organism>
<dbReference type="Pfam" id="PF07853">
    <property type="entry name" value="DUF1648"/>
    <property type="match status" value="1"/>
</dbReference>
<evidence type="ECO:0000259" key="2">
    <source>
        <dbReference type="Pfam" id="PF07853"/>
    </source>
</evidence>
<dbReference type="STRING" id="619805.SAMN05660477_01027"/>
<gene>
    <name evidence="3" type="ORF">SAMN05660477_01027</name>
</gene>
<keyword evidence="4" id="KW-1185">Reference proteome</keyword>
<dbReference type="InterPro" id="IPR012867">
    <property type="entry name" value="DUF1648"/>
</dbReference>
<feature type="transmembrane region" description="Helical" evidence="1">
    <location>
        <begin position="48"/>
        <end position="68"/>
    </location>
</feature>
<proteinExistence type="predicted"/>
<feature type="domain" description="DUF1648" evidence="2">
    <location>
        <begin position="12"/>
        <end position="57"/>
    </location>
</feature>
<feature type="transmembrane region" description="Helical" evidence="1">
    <location>
        <begin position="128"/>
        <end position="146"/>
    </location>
</feature>
<keyword evidence="1" id="KW-1133">Transmembrane helix</keyword>
<keyword evidence="1" id="KW-0812">Transmembrane</keyword>
<evidence type="ECO:0000313" key="3">
    <source>
        <dbReference type="EMBL" id="SKB75357.1"/>
    </source>
</evidence>
<keyword evidence="1" id="KW-0472">Membrane</keyword>
<dbReference type="AlphaFoldDB" id="A0A1T5DUG0"/>
<evidence type="ECO:0000313" key="4">
    <source>
        <dbReference type="Proteomes" id="UP000191112"/>
    </source>
</evidence>
<accession>A0A1T5DUG0</accession>
<sequence length="148" mass="16773">MIILLILINSLVLFGLLLFSALTYRSLPTRIPTHFGFNGDADGFGNKLFYWLLPILGLIFFVIFSTQIADLKSLKISDVSSIRQNWNLDLKSSFGMLINTFVLIIFFEVQSSIYKVAMGQQTKMSKSVWIWTILIIIISILISTLTDS</sequence>
<protein>
    <recommendedName>
        <fullName evidence="2">DUF1648 domain-containing protein</fullName>
    </recommendedName>
</protein>
<dbReference type="Proteomes" id="UP000191112">
    <property type="component" value="Unassembled WGS sequence"/>
</dbReference>
<feature type="transmembrane region" description="Helical" evidence="1">
    <location>
        <begin position="6"/>
        <end position="27"/>
    </location>
</feature>
<evidence type="ECO:0000256" key="1">
    <source>
        <dbReference type="SAM" id="Phobius"/>
    </source>
</evidence>
<dbReference type="RefSeq" id="WP_079666296.1">
    <property type="nucleotide sequence ID" value="NZ_FUYZ01000002.1"/>
</dbReference>
<feature type="transmembrane region" description="Helical" evidence="1">
    <location>
        <begin position="88"/>
        <end position="107"/>
    </location>
</feature>
<reference evidence="3 4" key="1">
    <citation type="submission" date="2017-02" db="EMBL/GenBank/DDBJ databases">
        <authorList>
            <person name="Peterson S.W."/>
        </authorList>
    </citation>
    <scope>NUCLEOTIDE SEQUENCE [LARGE SCALE GENOMIC DNA]</scope>
    <source>
        <strain evidence="3 4">DSM 22323</strain>
    </source>
</reference>